<dbReference type="GO" id="GO:0070212">
    <property type="term" value="P:protein poly-ADP-ribosylation"/>
    <property type="evidence" value="ECO:0007669"/>
    <property type="project" value="TreeGrafter"/>
</dbReference>
<dbReference type="Gene3D" id="3.90.228.10">
    <property type="match status" value="1"/>
</dbReference>
<reference evidence="7" key="1">
    <citation type="submission" date="2020-08" db="EMBL/GenBank/DDBJ databases">
        <title>Chromosome-level assembly of Southern catfish (Silurus meridionalis) provides insights into visual adaptation to the nocturnal and benthic lifestyles.</title>
        <authorList>
            <person name="Zhang Y."/>
            <person name="Wang D."/>
            <person name="Peng Z."/>
        </authorList>
    </citation>
    <scope>NUCLEOTIDE SEQUENCE</scope>
    <source>
        <strain evidence="7">SWU-2019-XX</strain>
        <tissue evidence="7">Muscle</tissue>
    </source>
</reference>
<dbReference type="GO" id="GO:0044389">
    <property type="term" value="F:ubiquitin-like protein ligase binding"/>
    <property type="evidence" value="ECO:0007669"/>
    <property type="project" value="TreeGrafter"/>
</dbReference>
<evidence type="ECO:0000313" key="7">
    <source>
        <dbReference type="EMBL" id="KAF7709883.1"/>
    </source>
</evidence>
<dbReference type="GO" id="GO:0005737">
    <property type="term" value="C:cytoplasm"/>
    <property type="evidence" value="ECO:0007669"/>
    <property type="project" value="TreeGrafter"/>
</dbReference>
<proteinExistence type="predicted"/>
<feature type="domain" description="Macro" evidence="6">
    <location>
        <begin position="124"/>
        <end position="315"/>
    </location>
</feature>
<comment type="caution">
    <text evidence="7">The sequence shown here is derived from an EMBL/GenBank/DDBJ whole genome shotgun (WGS) entry which is preliminary data.</text>
</comment>
<dbReference type="AlphaFoldDB" id="A0A8T0BTX7"/>
<evidence type="ECO:0000256" key="1">
    <source>
        <dbReference type="ARBA" id="ARBA00004123"/>
    </source>
</evidence>
<evidence type="ECO:0000256" key="5">
    <source>
        <dbReference type="ARBA" id="ARBA00023242"/>
    </source>
</evidence>
<dbReference type="GO" id="GO:0060335">
    <property type="term" value="P:positive regulation of type II interferon-mediated signaling pathway"/>
    <property type="evidence" value="ECO:0007669"/>
    <property type="project" value="TreeGrafter"/>
</dbReference>
<dbReference type="GO" id="GO:0003950">
    <property type="term" value="F:NAD+ poly-ADP-ribosyltransferase activity"/>
    <property type="evidence" value="ECO:0007669"/>
    <property type="project" value="TreeGrafter"/>
</dbReference>
<dbReference type="PROSITE" id="PS51154">
    <property type="entry name" value="MACRO"/>
    <property type="match status" value="2"/>
</dbReference>
<dbReference type="GO" id="GO:0005634">
    <property type="term" value="C:nucleus"/>
    <property type="evidence" value="ECO:0007669"/>
    <property type="project" value="UniProtKB-SubCell"/>
</dbReference>
<protein>
    <recommendedName>
        <fullName evidence="6">Macro domain-containing protein</fullName>
    </recommendedName>
</protein>
<dbReference type="InterPro" id="IPR052056">
    <property type="entry name" value="Mono-ARTD/PARP"/>
</dbReference>
<evidence type="ECO:0000256" key="2">
    <source>
        <dbReference type="ARBA" id="ARBA00022676"/>
    </source>
</evidence>
<dbReference type="PANTHER" id="PTHR14453">
    <property type="entry name" value="PARP/ZINC FINGER CCCH TYPE DOMAIN CONTAINING PROTEIN"/>
    <property type="match status" value="1"/>
</dbReference>
<accession>A0A8T0BTX7</accession>
<comment type="subcellular location">
    <subcellularLocation>
        <location evidence="1">Nucleus</location>
    </subcellularLocation>
</comment>
<feature type="domain" description="Macro" evidence="6">
    <location>
        <begin position="332"/>
        <end position="557"/>
    </location>
</feature>
<evidence type="ECO:0000313" key="8">
    <source>
        <dbReference type="Proteomes" id="UP000606274"/>
    </source>
</evidence>
<dbReference type="SUPFAM" id="SSF52949">
    <property type="entry name" value="Macro domain-like"/>
    <property type="match status" value="2"/>
</dbReference>
<dbReference type="Gene3D" id="3.40.220.10">
    <property type="entry name" value="Leucine Aminopeptidase, subunit E, domain 1"/>
    <property type="match status" value="2"/>
</dbReference>
<keyword evidence="8" id="KW-1185">Reference proteome</keyword>
<organism evidence="7 8">
    <name type="scientific">Silurus meridionalis</name>
    <name type="common">Southern catfish</name>
    <name type="synonym">Silurus soldatovi meridionalis</name>
    <dbReference type="NCBI Taxonomy" id="175797"/>
    <lineage>
        <taxon>Eukaryota</taxon>
        <taxon>Metazoa</taxon>
        <taxon>Chordata</taxon>
        <taxon>Craniata</taxon>
        <taxon>Vertebrata</taxon>
        <taxon>Euteleostomi</taxon>
        <taxon>Actinopterygii</taxon>
        <taxon>Neopterygii</taxon>
        <taxon>Teleostei</taxon>
        <taxon>Ostariophysi</taxon>
        <taxon>Siluriformes</taxon>
        <taxon>Siluridae</taxon>
        <taxon>Silurus</taxon>
    </lineage>
</organism>
<dbReference type="SUPFAM" id="SSF56399">
    <property type="entry name" value="ADP-ribosylation"/>
    <property type="match status" value="1"/>
</dbReference>
<dbReference type="Pfam" id="PF01661">
    <property type="entry name" value="Macro"/>
    <property type="match status" value="2"/>
</dbReference>
<dbReference type="InterPro" id="IPR043472">
    <property type="entry name" value="Macro_dom-like"/>
</dbReference>
<dbReference type="Proteomes" id="UP000606274">
    <property type="component" value="Unassembled WGS sequence"/>
</dbReference>
<dbReference type="GO" id="GO:0010629">
    <property type="term" value="P:negative regulation of gene expression"/>
    <property type="evidence" value="ECO:0007669"/>
    <property type="project" value="TreeGrafter"/>
</dbReference>
<evidence type="ECO:0000256" key="3">
    <source>
        <dbReference type="ARBA" id="ARBA00022679"/>
    </source>
</evidence>
<keyword evidence="4" id="KW-0520">NAD</keyword>
<dbReference type="EMBL" id="JABFDY010000003">
    <property type="protein sequence ID" value="KAF7709883.1"/>
    <property type="molecule type" value="Genomic_DNA"/>
</dbReference>
<dbReference type="CDD" id="cd02907">
    <property type="entry name" value="Macro_Af1521_BAL-like"/>
    <property type="match status" value="1"/>
</dbReference>
<dbReference type="PANTHER" id="PTHR14453:SF70">
    <property type="entry name" value="PROTEIN MONO-ADP-RIBOSYLTRANSFERASE PARP9"/>
    <property type="match status" value="1"/>
</dbReference>
<keyword evidence="3" id="KW-0808">Transferase</keyword>
<dbReference type="GO" id="GO:0003714">
    <property type="term" value="F:transcription corepressor activity"/>
    <property type="evidence" value="ECO:0007669"/>
    <property type="project" value="TreeGrafter"/>
</dbReference>
<dbReference type="SMART" id="SM00506">
    <property type="entry name" value="A1pp"/>
    <property type="match status" value="2"/>
</dbReference>
<gene>
    <name evidence="7" type="ORF">HF521_016733</name>
</gene>
<evidence type="ECO:0000256" key="4">
    <source>
        <dbReference type="ARBA" id="ARBA00023027"/>
    </source>
</evidence>
<evidence type="ECO:0000259" key="6">
    <source>
        <dbReference type="PROSITE" id="PS51154"/>
    </source>
</evidence>
<dbReference type="InterPro" id="IPR002589">
    <property type="entry name" value="Macro_dom"/>
</dbReference>
<dbReference type="GO" id="GO:1990404">
    <property type="term" value="F:NAD+-protein mono-ADP-ribosyltransferase activity"/>
    <property type="evidence" value="ECO:0007669"/>
    <property type="project" value="TreeGrafter"/>
</dbReference>
<name>A0A8T0BTX7_SILME</name>
<sequence length="801" mass="89757">MWTFRGKQRSSFSFQNLSLNKATILLSVWSPHPPYTNTPLSCILSLSPSSYSKPIFIRWTPKPVMEETKHLIPLQPPKIAILKRCRSAFCQVLQEKFGCTAQIHNVEDDSLSPFLTSKASIVSEIKYSKQLARQLKVSVWKGDLTNHKVDAVVNPANENLSHGGGLAQALSSAGGHMIQKCSNDIIKHLGKIPTGEVVATPAGDLPCKMIIHAVGPCVSRSPSKAELDSASHLLHNTIWNILIKVDYERLESVAIPAISSGLFNFPLPKCAEVIVKALKLYSEKRNLAARNLEVRLVNIDDPSVQHMERACLQFLGPSDTKPKQNQGNSSTQSSIASLNLGNVTLHLKKGAIENERTDVIVNTIGADLQLSSGQVSAALLNKAGRRIQEEIRTLKYGYISEGDILETSGHNLDCKEVYHTVCGSNRALAIWCKRFFTLWSQIALKWQAVKAIHPCLFLLSGRATLALTRMKEDLNASSTNSKSSGFQDSQDVTTEPCIELFASSKTAMREAKRWCYDMLHLSSSSQCKTIYNNHVVYLSQEDHEKLMTLQRSLEVIITEFIKEGKGGVIINGDPHGILCAALEVEAMLCKAQEDFARDEERYMWADLEQMFPADEIEMMSNRLYKKTAIDLNMKDPEVKQRVKTFERFGLTIEKMEKIENYALNQLFELNSKRIKPYHKPLYQRVNAQFCDLICRVGFQREYAPPKEQACGAGIYFTTEADEAFTLWEDNGEEYIYFIEAQVLTGKQTSGSTDLIVPPPNGTDPLVRYDSVTNKKGIHVIFNGQHAYPERIITCTEKKSFI</sequence>
<keyword evidence="5" id="KW-0539">Nucleus</keyword>
<keyword evidence="2" id="KW-0328">Glycosyltransferase</keyword>